<evidence type="ECO:0000313" key="5">
    <source>
        <dbReference type="EMBL" id="MCA9375339.1"/>
    </source>
</evidence>
<dbReference type="PANTHER" id="PTHR31817">
    <property type="match status" value="1"/>
</dbReference>
<dbReference type="Proteomes" id="UP000748332">
    <property type="component" value="Unassembled WGS sequence"/>
</dbReference>
<keyword evidence="4" id="KW-0482">Metalloprotease</keyword>
<dbReference type="AlphaFoldDB" id="A0A955HZA8"/>
<comment type="cofactor">
    <cofactor evidence="1">
        <name>Zn(2+)</name>
        <dbReference type="ChEBI" id="CHEBI:29105"/>
    </cofactor>
</comment>
<dbReference type="SMART" id="SM01154">
    <property type="entry name" value="DUF1704"/>
    <property type="match status" value="1"/>
</dbReference>
<protein>
    <submittedName>
        <fullName evidence="5">DUF1704 domain-containing protein</fullName>
    </submittedName>
</protein>
<proteinExistence type="predicted"/>
<dbReference type="GO" id="GO:0008237">
    <property type="term" value="F:metallopeptidase activity"/>
    <property type="evidence" value="ECO:0007669"/>
    <property type="project" value="UniProtKB-KW"/>
</dbReference>
<dbReference type="Pfam" id="PF08014">
    <property type="entry name" value="MATCAP"/>
    <property type="match status" value="1"/>
</dbReference>
<dbReference type="EMBL" id="JAGQLM010000150">
    <property type="protein sequence ID" value="MCA9375339.1"/>
    <property type="molecule type" value="Genomic_DNA"/>
</dbReference>
<dbReference type="PANTHER" id="PTHR31817:SF0">
    <property type="entry name" value="CHROMOSOME UNDETERMINED SCAFFOLD_67, WHOLE GENOME SHOTGUN SEQUENCE"/>
    <property type="match status" value="1"/>
</dbReference>
<keyword evidence="3" id="KW-0378">Hydrolase</keyword>
<gene>
    <name evidence="5" type="ORF">KC622_03345</name>
</gene>
<evidence type="ECO:0000256" key="3">
    <source>
        <dbReference type="ARBA" id="ARBA00022801"/>
    </source>
</evidence>
<sequence>MNFFSKSPDKSISLDSLTELLDQLRLPTALVFTPINLASERKKFFSSSSYSPQFKYRIVNNNNKKVLAELSKIQTVTEVDPRISDFYINLIKSKVQANELMHAVGQNALFTEIGLKRFRMPSEILFRNACRAIRGLGDYKIFKDPDGKESKVYHYDEVAEAFKRVFEYFGLIGWTVNRSQNIGLNGVKVGIKKQEVLMDPNIKKRAFALRKTIVHEMTHVLRAYNGSFTGFDALKKPNLPMYLDVEEGLAGYNEEQMKVFKKKDLIKRAGKVWAAYVSTSMSFREVYNGAMAFAPKYLAFDIAYRVKRGLSDTSQGGMYTKDVVYFRGYRRVRKKISEDETLYAKLFAGKISFSQIKWVDDGLIPKAKIVPIKSDFDKIFSKIGV</sequence>
<evidence type="ECO:0000313" key="6">
    <source>
        <dbReference type="Proteomes" id="UP000748332"/>
    </source>
</evidence>
<accession>A0A955HZA8</accession>
<evidence type="ECO:0000256" key="4">
    <source>
        <dbReference type="ARBA" id="ARBA00023049"/>
    </source>
</evidence>
<dbReference type="GO" id="GO:0006508">
    <property type="term" value="P:proteolysis"/>
    <property type="evidence" value="ECO:0007669"/>
    <property type="project" value="UniProtKB-KW"/>
</dbReference>
<name>A0A955HZA8_9BACT</name>
<dbReference type="InterPro" id="IPR012548">
    <property type="entry name" value="MATCAP"/>
</dbReference>
<reference evidence="5" key="1">
    <citation type="submission" date="2020-04" db="EMBL/GenBank/DDBJ databases">
        <authorList>
            <person name="Zhang T."/>
        </authorList>
    </citation>
    <scope>NUCLEOTIDE SEQUENCE</scope>
    <source>
        <strain evidence="5">HKST-UBA16</strain>
    </source>
</reference>
<reference evidence="5" key="2">
    <citation type="journal article" date="2021" name="Microbiome">
        <title>Successional dynamics and alternative stable states in a saline activated sludge microbial community over 9 years.</title>
        <authorList>
            <person name="Wang Y."/>
            <person name="Ye J."/>
            <person name="Ju F."/>
            <person name="Liu L."/>
            <person name="Boyd J.A."/>
            <person name="Deng Y."/>
            <person name="Parks D.H."/>
            <person name="Jiang X."/>
            <person name="Yin X."/>
            <person name="Woodcroft B.J."/>
            <person name="Tyson G.W."/>
            <person name="Hugenholtz P."/>
            <person name="Polz M.F."/>
            <person name="Zhang T."/>
        </authorList>
    </citation>
    <scope>NUCLEOTIDE SEQUENCE</scope>
    <source>
        <strain evidence="5">HKST-UBA16</strain>
    </source>
</reference>
<organism evidence="5 6">
    <name type="scientific">Candidatus Dojkabacteria bacterium</name>
    <dbReference type="NCBI Taxonomy" id="2099670"/>
    <lineage>
        <taxon>Bacteria</taxon>
        <taxon>Candidatus Dojkabacteria</taxon>
    </lineage>
</organism>
<evidence type="ECO:0000256" key="1">
    <source>
        <dbReference type="ARBA" id="ARBA00001947"/>
    </source>
</evidence>
<evidence type="ECO:0000256" key="2">
    <source>
        <dbReference type="ARBA" id="ARBA00022670"/>
    </source>
</evidence>
<comment type="caution">
    <text evidence="5">The sequence shown here is derived from an EMBL/GenBank/DDBJ whole genome shotgun (WGS) entry which is preliminary data.</text>
</comment>
<keyword evidence="2" id="KW-0645">Protease</keyword>